<dbReference type="GO" id="GO:0046872">
    <property type="term" value="F:metal ion binding"/>
    <property type="evidence" value="ECO:0007669"/>
    <property type="project" value="UniProtKB-KW"/>
</dbReference>
<reference evidence="6 7" key="1">
    <citation type="submission" date="2019-02" db="EMBL/GenBank/DDBJ databases">
        <title>Draft genome sequences of novel Actinobacteria.</title>
        <authorList>
            <person name="Sahin N."/>
            <person name="Ay H."/>
            <person name="Saygin H."/>
        </authorList>
    </citation>
    <scope>NUCLEOTIDE SEQUENCE [LARGE SCALE GENOMIC DNA]</scope>
    <source>
        <strain evidence="6 7">8K307</strain>
    </source>
</reference>
<evidence type="ECO:0000256" key="2">
    <source>
        <dbReference type="ARBA" id="ARBA00022723"/>
    </source>
</evidence>
<feature type="domain" description="PIN" evidence="5">
    <location>
        <begin position="4"/>
        <end position="125"/>
    </location>
</feature>
<keyword evidence="7" id="KW-1185">Reference proteome</keyword>
<dbReference type="InterPro" id="IPR002716">
    <property type="entry name" value="PIN_dom"/>
</dbReference>
<keyword evidence="3" id="KW-0378">Hydrolase</keyword>
<keyword evidence="4" id="KW-0460">Magnesium</keyword>
<proteinExistence type="predicted"/>
<comment type="caution">
    <text evidence="6">The sequence shown here is derived from an EMBL/GenBank/DDBJ whole genome shotgun (WGS) entry which is preliminary data.</text>
</comment>
<dbReference type="EMBL" id="SMLB01000048">
    <property type="protein sequence ID" value="TDD65704.1"/>
    <property type="molecule type" value="Genomic_DNA"/>
</dbReference>
<evidence type="ECO:0000256" key="1">
    <source>
        <dbReference type="ARBA" id="ARBA00022722"/>
    </source>
</evidence>
<dbReference type="PANTHER" id="PTHR39664:SF2">
    <property type="entry name" value="NUCLEIC ACID-BINDING PROTEIN, CONTAINING PIN DOMAIN-RELATED"/>
    <property type="match status" value="1"/>
</dbReference>
<dbReference type="AlphaFoldDB" id="A0A4R5A4U7"/>
<evidence type="ECO:0000259" key="5">
    <source>
        <dbReference type="Pfam" id="PF01850"/>
    </source>
</evidence>
<dbReference type="GO" id="GO:0004518">
    <property type="term" value="F:nuclease activity"/>
    <property type="evidence" value="ECO:0007669"/>
    <property type="project" value="UniProtKB-KW"/>
</dbReference>
<keyword evidence="1" id="KW-0540">Nuclease</keyword>
<dbReference type="SUPFAM" id="SSF88723">
    <property type="entry name" value="PIN domain-like"/>
    <property type="match status" value="1"/>
</dbReference>
<dbReference type="Proteomes" id="UP000295217">
    <property type="component" value="Unassembled WGS sequence"/>
</dbReference>
<dbReference type="OrthoDB" id="32974at2"/>
<dbReference type="PANTHER" id="PTHR39664">
    <property type="match status" value="1"/>
</dbReference>
<evidence type="ECO:0000313" key="6">
    <source>
        <dbReference type="EMBL" id="TDD65704.1"/>
    </source>
</evidence>
<evidence type="ECO:0000256" key="4">
    <source>
        <dbReference type="ARBA" id="ARBA00022842"/>
    </source>
</evidence>
<evidence type="ECO:0000256" key="3">
    <source>
        <dbReference type="ARBA" id="ARBA00022801"/>
    </source>
</evidence>
<organism evidence="6 7">
    <name type="scientific">Jiangella aurantiaca</name>
    <dbReference type="NCBI Taxonomy" id="2530373"/>
    <lineage>
        <taxon>Bacteria</taxon>
        <taxon>Bacillati</taxon>
        <taxon>Actinomycetota</taxon>
        <taxon>Actinomycetes</taxon>
        <taxon>Jiangellales</taxon>
        <taxon>Jiangellaceae</taxon>
        <taxon>Jiangella</taxon>
    </lineage>
</organism>
<gene>
    <name evidence="6" type="ORF">E1262_24460</name>
</gene>
<dbReference type="RefSeq" id="WP_132106552.1">
    <property type="nucleotide sequence ID" value="NZ_SMLB01000048.1"/>
</dbReference>
<name>A0A4R5A4U7_9ACTN</name>
<dbReference type="GO" id="GO:0016787">
    <property type="term" value="F:hydrolase activity"/>
    <property type="evidence" value="ECO:0007669"/>
    <property type="project" value="UniProtKB-KW"/>
</dbReference>
<dbReference type="CDD" id="cd18683">
    <property type="entry name" value="PIN_VapC-like"/>
    <property type="match status" value="1"/>
</dbReference>
<protein>
    <submittedName>
        <fullName evidence="6">PIN domain-containing protein</fullName>
    </submittedName>
</protein>
<evidence type="ECO:0000313" key="7">
    <source>
        <dbReference type="Proteomes" id="UP000295217"/>
    </source>
</evidence>
<dbReference type="InterPro" id="IPR029060">
    <property type="entry name" value="PIN-like_dom_sf"/>
</dbReference>
<dbReference type="Gene3D" id="3.40.50.1010">
    <property type="entry name" value="5'-nuclease"/>
    <property type="match status" value="1"/>
</dbReference>
<sequence>MIGLDTNVLVRYLTQDDDAQAEIANRTIDQLTVEEPGYLGVVTLVETFWVLRRTYGFDGNEVTRVLSDVVTADEFIVENPAVVQRALEAATAGAEFADAVIAETARQAGCEQTVTFDRRAAKVAGMHLRA</sequence>
<dbReference type="Pfam" id="PF01850">
    <property type="entry name" value="PIN"/>
    <property type="match status" value="1"/>
</dbReference>
<keyword evidence="2" id="KW-0479">Metal-binding</keyword>
<accession>A0A4R5A4U7</accession>